<dbReference type="InterPro" id="IPR021273">
    <property type="entry name" value="DUF2852"/>
</dbReference>
<organism evidence="4 5">
    <name type="scientific">Cohaesibacter gelatinilyticus</name>
    <dbReference type="NCBI Taxonomy" id="372072"/>
    <lineage>
        <taxon>Bacteria</taxon>
        <taxon>Pseudomonadati</taxon>
        <taxon>Pseudomonadota</taxon>
        <taxon>Alphaproteobacteria</taxon>
        <taxon>Hyphomicrobiales</taxon>
        <taxon>Cohaesibacteraceae</taxon>
    </lineage>
</organism>
<keyword evidence="5" id="KW-1185">Reference proteome</keyword>
<keyword evidence="3" id="KW-0472">Membrane</keyword>
<evidence type="ECO:0000256" key="2">
    <source>
        <dbReference type="SAM" id="MobiDB-lite"/>
    </source>
</evidence>
<dbReference type="OrthoDB" id="9806878at2"/>
<evidence type="ECO:0008006" key="6">
    <source>
        <dbReference type="Google" id="ProtNLM"/>
    </source>
</evidence>
<reference evidence="4 5" key="1">
    <citation type="submission" date="2017-09" db="EMBL/GenBank/DDBJ databases">
        <authorList>
            <person name="Ehlers B."/>
            <person name="Leendertz F.H."/>
        </authorList>
    </citation>
    <scope>NUCLEOTIDE SEQUENCE [LARGE SCALE GENOMIC DNA]</scope>
    <source>
        <strain evidence="4 5">DSM 18289</strain>
    </source>
</reference>
<dbReference type="AlphaFoldDB" id="A0A285PGI2"/>
<keyword evidence="3" id="KW-1133">Transmembrane helix</keyword>
<dbReference type="EMBL" id="OBEL01000005">
    <property type="protein sequence ID" value="SNZ20548.1"/>
    <property type="molecule type" value="Genomic_DNA"/>
</dbReference>
<protein>
    <recommendedName>
        <fullName evidence="6">DUF2852 domain-containing protein</fullName>
    </recommendedName>
</protein>
<feature type="transmembrane region" description="Helical" evidence="3">
    <location>
        <begin position="16"/>
        <end position="39"/>
    </location>
</feature>
<feature type="coiled-coil region" evidence="1">
    <location>
        <begin position="81"/>
        <end position="118"/>
    </location>
</feature>
<accession>A0A285PGI2</accession>
<feature type="region of interest" description="Disordered" evidence="2">
    <location>
        <begin position="123"/>
        <end position="149"/>
    </location>
</feature>
<name>A0A285PGI2_9HYPH</name>
<feature type="compositionally biased region" description="Basic and acidic residues" evidence="2">
    <location>
        <begin position="138"/>
        <end position="149"/>
    </location>
</feature>
<proteinExistence type="predicted"/>
<dbReference type="Proteomes" id="UP000219439">
    <property type="component" value="Unassembled WGS sequence"/>
</dbReference>
<gene>
    <name evidence="4" type="ORF">SAMN06265368_3652</name>
</gene>
<sequence length="149" mass="17276">MSQAATVKSSWKAPHVALMILGFIFFWPLGLAMLAYIIWGDEMREMFQDMKSRMKSHADGACCGTRSRHGGFSKTGNVAFDEYRKAEMERLEEERRKLEAERAEFEDFLVELRRVKDQEEFDRFMKSRHNRQSSAPKSDGDADQTKPDA</sequence>
<dbReference type="RefSeq" id="WP_097154922.1">
    <property type="nucleotide sequence ID" value="NZ_OBEL01000005.1"/>
</dbReference>
<evidence type="ECO:0000313" key="4">
    <source>
        <dbReference type="EMBL" id="SNZ20548.1"/>
    </source>
</evidence>
<evidence type="ECO:0000256" key="1">
    <source>
        <dbReference type="SAM" id="Coils"/>
    </source>
</evidence>
<evidence type="ECO:0000313" key="5">
    <source>
        <dbReference type="Proteomes" id="UP000219439"/>
    </source>
</evidence>
<keyword evidence="3" id="KW-0812">Transmembrane</keyword>
<keyword evidence="1" id="KW-0175">Coiled coil</keyword>
<evidence type="ECO:0000256" key="3">
    <source>
        <dbReference type="SAM" id="Phobius"/>
    </source>
</evidence>
<dbReference type="Pfam" id="PF11014">
    <property type="entry name" value="DUF2852"/>
    <property type="match status" value="1"/>
</dbReference>